<sequence length="280" mass="29767">MAPAIVHFLVGASLLLLLTAPLALRFESVRRYQLLLILGGGLWGLAPDAYRVAPVLDRTLESLHDSRWADLFAFHYTLDQPALTGMTLELIVGSILLFLVAVTVFTAAGSRNGSTSGSRGTQFVAAIVCVGLAALIAGAALGAGLYATNRLESIATLYGRESARAGATLLLAWSIVTGAGIAAIIALADETMRATDPVAGISVGMLVAVVGWLFGIVVALPLWMQRFFELSRPFPYLHWQSLIGLLVFGFVFGCCYSLLRRLLRPITAGETEVQASSSTQ</sequence>
<feature type="transmembrane region" description="Helical" evidence="1">
    <location>
        <begin position="167"/>
        <end position="188"/>
    </location>
</feature>
<proteinExistence type="predicted"/>
<feature type="transmembrane region" description="Helical" evidence="1">
    <location>
        <begin position="90"/>
        <end position="111"/>
    </location>
</feature>
<protein>
    <submittedName>
        <fullName evidence="2">Uncharacterized protein</fullName>
    </submittedName>
</protein>
<feature type="transmembrane region" description="Helical" evidence="1">
    <location>
        <begin position="236"/>
        <end position="259"/>
    </location>
</feature>
<keyword evidence="1" id="KW-0472">Membrane</keyword>
<reference evidence="3" key="1">
    <citation type="submission" date="2016-10" db="EMBL/GenBank/DDBJ databases">
        <authorList>
            <person name="Varghese N."/>
            <person name="Submissions S."/>
        </authorList>
    </citation>
    <scope>NUCLEOTIDE SEQUENCE [LARGE SCALE GENOMIC DNA]</scope>
    <source>
        <strain evidence="3">B4,CECT 8067,JCM 17497</strain>
    </source>
</reference>
<dbReference type="AlphaFoldDB" id="A0A1G8X7A8"/>
<organism evidence="2 3">
    <name type="scientific">Natronorubrum texcoconense</name>
    <dbReference type="NCBI Taxonomy" id="1095776"/>
    <lineage>
        <taxon>Archaea</taxon>
        <taxon>Methanobacteriati</taxon>
        <taxon>Methanobacteriota</taxon>
        <taxon>Stenosarchaea group</taxon>
        <taxon>Halobacteria</taxon>
        <taxon>Halobacteriales</taxon>
        <taxon>Natrialbaceae</taxon>
        <taxon>Natronorubrum</taxon>
    </lineage>
</organism>
<dbReference type="Proteomes" id="UP000198882">
    <property type="component" value="Unassembled WGS sequence"/>
</dbReference>
<keyword evidence="1" id="KW-1133">Transmembrane helix</keyword>
<accession>A0A1G8X7A8</accession>
<gene>
    <name evidence="2" type="ORF">SAMN04515672_1620</name>
</gene>
<dbReference type="EMBL" id="FNFE01000002">
    <property type="protein sequence ID" value="SDJ85630.1"/>
    <property type="molecule type" value="Genomic_DNA"/>
</dbReference>
<evidence type="ECO:0000256" key="1">
    <source>
        <dbReference type="SAM" id="Phobius"/>
    </source>
</evidence>
<evidence type="ECO:0000313" key="2">
    <source>
        <dbReference type="EMBL" id="SDJ85630.1"/>
    </source>
</evidence>
<name>A0A1G8X7A8_9EURY</name>
<dbReference type="RefSeq" id="WP_090304306.1">
    <property type="nucleotide sequence ID" value="NZ_FNFE01000002.1"/>
</dbReference>
<evidence type="ECO:0000313" key="3">
    <source>
        <dbReference type="Proteomes" id="UP000198882"/>
    </source>
</evidence>
<dbReference type="OrthoDB" id="236291at2157"/>
<keyword evidence="1" id="KW-0812">Transmembrane</keyword>
<keyword evidence="3" id="KW-1185">Reference proteome</keyword>
<feature type="transmembrane region" description="Helical" evidence="1">
    <location>
        <begin position="123"/>
        <end position="147"/>
    </location>
</feature>
<feature type="transmembrane region" description="Helical" evidence="1">
    <location>
        <begin position="200"/>
        <end position="224"/>
    </location>
</feature>